<reference evidence="2" key="1">
    <citation type="submission" date="2018-11" db="EMBL/GenBank/DDBJ databases">
        <authorList>
            <person name="Grassa J C."/>
        </authorList>
    </citation>
    <scope>NUCLEOTIDE SEQUENCE [LARGE SCALE GENOMIC DNA]</scope>
</reference>
<dbReference type="CDD" id="cd09272">
    <property type="entry name" value="RNase_HI_RT_Ty1"/>
    <property type="match status" value="1"/>
</dbReference>
<feature type="compositionally biased region" description="Polar residues" evidence="1">
    <location>
        <begin position="147"/>
        <end position="174"/>
    </location>
</feature>
<dbReference type="Gramene" id="evm.model.07.319">
    <property type="protein sequence ID" value="cds.evm.model.07.319"/>
    <property type="gene ID" value="evm.TU.07.319"/>
</dbReference>
<feature type="region of interest" description="Disordered" evidence="1">
    <location>
        <begin position="141"/>
        <end position="174"/>
    </location>
</feature>
<proteinExistence type="predicted"/>
<dbReference type="EnsemblPlants" id="evm.model.07.319">
    <property type="protein sequence ID" value="cds.evm.model.07.319"/>
    <property type="gene ID" value="evm.TU.07.319"/>
</dbReference>
<organism evidence="2 3">
    <name type="scientific">Cannabis sativa</name>
    <name type="common">Hemp</name>
    <name type="synonym">Marijuana</name>
    <dbReference type="NCBI Taxonomy" id="3483"/>
    <lineage>
        <taxon>Eukaryota</taxon>
        <taxon>Viridiplantae</taxon>
        <taxon>Streptophyta</taxon>
        <taxon>Embryophyta</taxon>
        <taxon>Tracheophyta</taxon>
        <taxon>Spermatophyta</taxon>
        <taxon>Magnoliopsida</taxon>
        <taxon>eudicotyledons</taxon>
        <taxon>Gunneridae</taxon>
        <taxon>Pentapetalae</taxon>
        <taxon>rosids</taxon>
        <taxon>fabids</taxon>
        <taxon>Rosales</taxon>
        <taxon>Cannabaceae</taxon>
        <taxon>Cannabis</taxon>
    </lineage>
</organism>
<dbReference type="Proteomes" id="UP000596661">
    <property type="component" value="Chromosome 7"/>
</dbReference>
<sequence length="400" mass="44141">MASQGDSSVNNLRSQVVDVPIPTSAPMPTSVALVLLAPLLQLLAPIIIHLDRDNYPYWRSQVVPTVHAHDLDGFFFGTRPCPPQFLDAPPELISDIQQQAMFFDVVFPMDSDPPLLPSHYPQWLPYLSTVTSDHATDVMIDDGAPCSASQQDDFSSNSPITQQHNSPGLANQATRASVNSYSTIPLHVDFPLSPLSLSKQPHQTSPSQLQHNAAPNTPPNPNTPSHPMITRAKAEPDSASAALKIPRWKSAMGTEFYALLKNRTWILVPRRLGNNNHKVCGIIAQLQQVFSLKKLGSVNYFLGFEITCGSCGIHLSQALEIVERHNWARHYVQPSKELTIECFSDADWAGSIDDRKSTTGYCVYFGGNLINWCSKKQKVVAISSIEVEYRALSQTTMKVA</sequence>
<dbReference type="PANTHER" id="PTHR11439:SF467">
    <property type="entry name" value="INTEGRASE CATALYTIC DOMAIN-CONTAINING PROTEIN"/>
    <property type="match status" value="1"/>
</dbReference>
<dbReference type="AlphaFoldDB" id="A0A803Q4P5"/>
<reference evidence="2" key="2">
    <citation type="submission" date="2021-03" db="UniProtKB">
        <authorList>
            <consortium name="EnsemblPlants"/>
        </authorList>
    </citation>
    <scope>IDENTIFICATION</scope>
</reference>
<accession>A0A803Q4P5</accession>
<name>A0A803Q4P5_CANSA</name>
<protein>
    <recommendedName>
        <fullName evidence="4">Mitochondrial protein</fullName>
    </recommendedName>
</protein>
<evidence type="ECO:0008006" key="4">
    <source>
        <dbReference type="Google" id="ProtNLM"/>
    </source>
</evidence>
<dbReference type="EMBL" id="UZAU01000632">
    <property type="status" value="NOT_ANNOTATED_CDS"/>
    <property type="molecule type" value="Genomic_DNA"/>
</dbReference>
<feature type="region of interest" description="Disordered" evidence="1">
    <location>
        <begin position="195"/>
        <end position="230"/>
    </location>
</feature>
<feature type="compositionally biased region" description="Polar residues" evidence="1">
    <location>
        <begin position="195"/>
        <end position="211"/>
    </location>
</feature>
<evidence type="ECO:0000256" key="1">
    <source>
        <dbReference type="SAM" id="MobiDB-lite"/>
    </source>
</evidence>
<evidence type="ECO:0000313" key="3">
    <source>
        <dbReference type="Proteomes" id="UP000596661"/>
    </source>
</evidence>
<dbReference type="PANTHER" id="PTHR11439">
    <property type="entry name" value="GAG-POL-RELATED RETROTRANSPOSON"/>
    <property type="match status" value="1"/>
</dbReference>
<evidence type="ECO:0000313" key="2">
    <source>
        <dbReference type="EnsemblPlants" id="cds.evm.model.07.319"/>
    </source>
</evidence>
<keyword evidence="3" id="KW-1185">Reference proteome</keyword>